<dbReference type="Pfam" id="PF00072">
    <property type="entry name" value="Response_reg"/>
    <property type="match status" value="1"/>
</dbReference>
<evidence type="ECO:0000259" key="4">
    <source>
        <dbReference type="PROSITE" id="PS50110"/>
    </source>
</evidence>
<dbReference type="PANTHER" id="PTHR44591">
    <property type="entry name" value="STRESS RESPONSE REGULATOR PROTEIN 1"/>
    <property type="match status" value="1"/>
</dbReference>
<proteinExistence type="predicted"/>
<keyword evidence="2" id="KW-0902">Two-component regulatory system</keyword>
<evidence type="ECO:0000256" key="3">
    <source>
        <dbReference type="PROSITE-ProRule" id="PRU00169"/>
    </source>
</evidence>
<name>A0A2W5ACB8_9SPHN</name>
<feature type="modified residue" description="4-aspartylphosphate" evidence="3">
    <location>
        <position position="51"/>
    </location>
</feature>
<dbReference type="SUPFAM" id="SSF52172">
    <property type="entry name" value="CheY-like"/>
    <property type="match status" value="1"/>
</dbReference>
<dbReference type="AlphaFoldDB" id="A0A2W5ACB8"/>
<comment type="caution">
    <text evidence="5">The sequence shown here is derived from an EMBL/GenBank/DDBJ whole genome shotgun (WGS) entry which is preliminary data.</text>
</comment>
<evidence type="ECO:0000313" key="5">
    <source>
        <dbReference type="EMBL" id="PZO90912.1"/>
    </source>
</evidence>
<dbReference type="InterPro" id="IPR011006">
    <property type="entry name" value="CheY-like_superfamily"/>
</dbReference>
<dbReference type="Gene3D" id="3.40.50.2300">
    <property type="match status" value="1"/>
</dbReference>
<protein>
    <submittedName>
        <fullName evidence="5">Response regulator</fullName>
    </submittedName>
</protein>
<organism evidence="5 6">
    <name type="scientific">Sphingomonas sanxanigenens</name>
    <dbReference type="NCBI Taxonomy" id="397260"/>
    <lineage>
        <taxon>Bacteria</taxon>
        <taxon>Pseudomonadati</taxon>
        <taxon>Pseudomonadota</taxon>
        <taxon>Alphaproteobacteria</taxon>
        <taxon>Sphingomonadales</taxon>
        <taxon>Sphingomonadaceae</taxon>
        <taxon>Sphingomonas</taxon>
    </lineage>
</organism>
<gene>
    <name evidence="5" type="ORF">DI623_05235</name>
</gene>
<keyword evidence="1 3" id="KW-0597">Phosphoprotein</keyword>
<dbReference type="GO" id="GO:0000160">
    <property type="term" value="P:phosphorelay signal transduction system"/>
    <property type="evidence" value="ECO:0007669"/>
    <property type="project" value="UniProtKB-KW"/>
</dbReference>
<reference evidence="5 6" key="1">
    <citation type="submission" date="2017-08" db="EMBL/GenBank/DDBJ databases">
        <title>Infants hospitalized years apart are colonized by the same room-sourced microbial strains.</title>
        <authorList>
            <person name="Brooks B."/>
            <person name="Olm M.R."/>
            <person name="Firek B.A."/>
            <person name="Baker R."/>
            <person name="Thomas B.C."/>
            <person name="Morowitz M.J."/>
            <person name="Banfield J.F."/>
        </authorList>
    </citation>
    <scope>NUCLEOTIDE SEQUENCE [LARGE SCALE GENOMIC DNA]</scope>
    <source>
        <strain evidence="5">S2_018_000_R2_101</strain>
    </source>
</reference>
<dbReference type="PROSITE" id="PS50110">
    <property type="entry name" value="RESPONSE_REGULATORY"/>
    <property type="match status" value="1"/>
</dbReference>
<dbReference type="InterPro" id="IPR001789">
    <property type="entry name" value="Sig_transdc_resp-reg_receiver"/>
</dbReference>
<sequence>MKIVVAEDEFLIADMLVVCLEDAGHEVRDAAHGAAALELVRQQRPDLIITDFMMPLMTGLELAEVVRADEALRRIPILLVSGAQGAIARDRTDLFDLVLDKPYDIERLLEAVEQLGSC</sequence>
<evidence type="ECO:0000313" key="6">
    <source>
        <dbReference type="Proteomes" id="UP000249066"/>
    </source>
</evidence>
<accession>A0A2W5ACB8</accession>
<dbReference type="Proteomes" id="UP000249066">
    <property type="component" value="Unassembled WGS sequence"/>
</dbReference>
<dbReference type="EMBL" id="QFNN01000018">
    <property type="protein sequence ID" value="PZO90912.1"/>
    <property type="molecule type" value="Genomic_DNA"/>
</dbReference>
<evidence type="ECO:0000256" key="1">
    <source>
        <dbReference type="ARBA" id="ARBA00022553"/>
    </source>
</evidence>
<dbReference type="InterPro" id="IPR050595">
    <property type="entry name" value="Bact_response_regulator"/>
</dbReference>
<feature type="domain" description="Response regulatory" evidence="4">
    <location>
        <begin position="2"/>
        <end position="116"/>
    </location>
</feature>
<dbReference type="PANTHER" id="PTHR44591:SF14">
    <property type="entry name" value="PROTEIN PILG"/>
    <property type="match status" value="1"/>
</dbReference>
<dbReference type="SMART" id="SM00448">
    <property type="entry name" value="REC"/>
    <property type="match status" value="1"/>
</dbReference>
<evidence type="ECO:0000256" key="2">
    <source>
        <dbReference type="ARBA" id="ARBA00023012"/>
    </source>
</evidence>